<proteinExistence type="inferred from homology"/>
<dbReference type="InterPro" id="IPR019354">
    <property type="entry name" value="SMG8-like"/>
</dbReference>
<accession>A0A9N9RHI8</accession>
<dbReference type="Proteomes" id="UP001153620">
    <property type="component" value="Chromosome 1"/>
</dbReference>
<dbReference type="OrthoDB" id="63589at2759"/>
<keyword evidence="2 4" id="KW-0866">Nonsense-mediated mRNA decay</keyword>
<comment type="function">
    <text evidence="4">Involved in nonsense-mediated decay (NMD) of mRNAs containing premature stop codons.</text>
</comment>
<keyword evidence="7" id="KW-1185">Reference proteome</keyword>
<sequence>MDKIISCNYPELSPEFTELFNDAEKTLIIVGVIGKSNLPNCNKMLCFDLFSCHSIFLQEDGPERAENRIKFYYETGSNYIFLHFETAYDHHIANDLIKKADFDYFLPFNTQMRTRFARMIFFATQICHIVVFVETSSEFDASYLSIFKALKIIREKYVLKFLPKLLKNTNISGAIAREYRLCSPRFIFFFEKISRPVDNLISYEIEKEEQIYQMLRSNFIITNNSNLSLFSVPKNKNKKFLYINTNDKIHSDPVVDSVEFLLQYINATPETEEELYSIRPYRGYATNYFQDTKTKDYEEKQKSFLKLLNEHIEEAMSTGFDDSIAKYRGKTHFVRPGMKMWYEIFKFMHKIFIENANNPNFEANDPDYKAYLDNFYKILDIDQQFFYDSCTHGYDLALLNYSELLPHHYSKSYHESKLASALEIFHKYARGTESESLEDKLRDTCEAIWLNGKQQCELLSLRGNPCILLTKHASNEGTNHSSGVVYISTCNCGKTQGRREDPYTLKKANYEFYQIMQQSCSVCEKASIIDFPIFIPSSSEYKAAQVSNKNIMNLILSEFSNKTPNEEEKNSDQHHLSASQKTQESESDLSIGSISDDELGIKDKKKHQDDSDDEMNEIIVKIGEIDVKEKQTEASTTEYLPGMILANSPQGLLPQFPSWSLMCIGASSLYSHNTGLTESQQPGFLSGSQFLLAWDVKVRLEHAQTWAENYEKNRSRKKQKQLTTQNSSGTFFTLKIFIGMEYECFARHRFTMDSNHTVLRGASGGGSKACGSKVVLANMPLYFLCPCRQIGQLIRIHVVTPKAPVNITLDPKIKIRRETENIFVTGWKEPVKLTQSAYWVLRLPYVYQAEGDPIPIPQNVPSSVEALRYGFLMEGMFGIKEDESDVLP</sequence>
<dbReference type="PANTHER" id="PTHR13091">
    <property type="entry name" value="AMPLIFIED IN BREAST CANCER 2-RELATED"/>
    <property type="match status" value="1"/>
</dbReference>
<feature type="compositionally biased region" description="Basic and acidic residues" evidence="5">
    <location>
        <begin position="564"/>
        <end position="575"/>
    </location>
</feature>
<evidence type="ECO:0000256" key="4">
    <source>
        <dbReference type="RuleBase" id="RU367133"/>
    </source>
</evidence>
<evidence type="ECO:0000313" key="7">
    <source>
        <dbReference type="Proteomes" id="UP001153620"/>
    </source>
</evidence>
<gene>
    <name evidence="6" type="ORF">CHIRRI_LOCUS1041</name>
</gene>
<dbReference type="EMBL" id="OU895877">
    <property type="protein sequence ID" value="CAG9798056.1"/>
    <property type="molecule type" value="Genomic_DNA"/>
</dbReference>
<dbReference type="GO" id="GO:0000184">
    <property type="term" value="P:nuclear-transcribed mRNA catabolic process, nonsense-mediated decay"/>
    <property type="evidence" value="ECO:0007669"/>
    <property type="project" value="UniProtKB-UniRule"/>
</dbReference>
<evidence type="ECO:0000256" key="2">
    <source>
        <dbReference type="ARBA" id="ARBA00023161"/>
    </source>
</evidence>
<comment type="similarity">
    <text evidence="1 4">Belongs to the SMG8 family.</text>
</comment>
<dbReference type="PANTHER" id="PTHR13091:SF0">
    <property type="entry name" value="NONSENSE-MEDIATED MRNA DECAY FACTOR SMG8"/>
    <property type="match status" value="1"/>
</dbReference>
<feature type="compositionally biased region" description="Polar residues" evidence="5">
    <location>
        <begin position="576"/>
        <end position="593"/>
    </location>
</feature>
<organism evidence="6 7">
    <name type="scientific">Chironomus riparius</name>
    <dbReference type="NCBI Taxonomy" id="315576"/>
    <lineage>
        <taxon>Eukaryota</taxon>
        <taxon>Metazoa</taxon>
        <taxon>Ecdysozoa</taxon>
        <taxon>Arthropoda</taxon>
        <taxon>Hexapoda</taxon>
        <taxon>Insecta</taxon>
        <taxon>Pterygota</taxon>
        <taxon>Neoptera</taxon>
        <taxon>Endopterygota</taxon>
        <taxon>Diptera</taxon>
        <taxon>Nematocera</taxon>
        <taxon>Chironomoidea</taxon>
        <taxon>Chironomidae</taxon>
        <taxon>Chironominae</taxon>
        <taxon>Chironomus</taxon>
    </lineage>
</organism>
<dbReference type="AlphaFoldDB" id="A0A9N9RHI8"/>
<feature type="region of interest" description="Disordered" evidence="5">
    <location>
        <begin position="563"/>
        <end position="613"/>
    </location>
</feature>
<evidence type="ECO:0000256" key="3">
    <source>
        <dbReference type="ARBA" id="ARBA00029509"/>
    </source>
</evidence>
<evidence type="ECO:0000313" key="6">
    <source>
        <dbReference type="EMBL" id="CAG9798056.1"/>
    </source>
</evidence>
<name>A0A9N9RHI8_9DIPT</name>
<reference evidence="6" key="1">
    <citation type="submission" date="2022-01" db="EMBL/GenBank/DDBJ databases">
        <authorList>
            <person name="King R."/>
        </authorList>
    </citation>
    <scope>NUCLEOTIDE SEQUENCE</scope>
</reference>
<feature type="compositionally biased region" description="Basic and acidic residues" evidence="5">
    <location>
        <begin position="599"/>
        <end position="609"/>
    </location>
</feature>
<protein>
    <recommendedName>
        <fullName evidence="3 4">Nonsense-mediated mRNA decay factor SMG8</fullName>
    </recommendedName>
</protein>
<evidence type="ECO:0000256" key="5">
    <source>
        <dbReference type="SAM" id="MobiDB-lite"/>
    </source>
</evidence>
<dbReference type="Pfam" id="PF10220">
    <property type="entry name" value="Smg8_Smg9"/>
    <property type="match status" value="1"/>
</dbReference>
<reference evidence="6" key="2">
    <citation type="submission" date="2022-10" db="EMBL/GenBank/DDBJ databases">
        <authorList>
            <consortium name="ENA_rothamsted_submissions"/>
            <consortium name="culmorum"/>
            <person name="King R."/>
        </authorList>
    </citation>
    <scope>NUCLEOTIDE SEQUENCE</scope>
</reference>
<evidence type="ECO:0000256" key="1">
    <source>
        <dbReference type="ARBA" id="ARBA00006443"/>
    </source>
</evidence>